<evidence type="ECO:0008006" key="3">
    <source>
        <dbReference type="Google" id="ProtNLM"/>
    </source>
</evidence>
<accession>A0A224YBC3</accession>
<sequence length="110" mass="12412">MMAMTRFALHWTMLCVFATLTVSIKLLKTRNLCPTPTKTSCQSGSKLNCLYAKRMLVGVLCVRQVASCEDPWKSVCRRPLTLSCQPHPRECVCGCVETRPVKQARNKHRG</sequence>
<dbReference type="AlphaFoldDB" id="A0A224YBC3"/>
<feature type="chain" id="PRO_5013098631" description="Secreted protein" evidence="1">
    <location>
        <begin position="24"/>
        <end position="110"/>
    </location>
</feature>
<evidence type="ECO:0000313" key="2">
    <source>
        <dbReference type="EMBL" id="MAA14195.1"/>
    </source>
</evidence>
<organism evidence="2">
    <name type="scientific">Rhipicephalus zambeziensis</name>
    <dbReference type="NCBI Taxonomy" id="60191"/>
    <lineage>
        <taxon>Eukaryota</taxon>
        <taxon>Metazoa</taxon>
        <taxon>Ecdysozoa</taxon>
        <taxon>Arthropoda</taxon>
        <taxon>Chelicerata</taxon>
        <taxon>Arachnida</taxon>
        <taxon>Acari</taxon>
        <taxon>Parasitiformes</taxon>
        <taxon>Ixodida</taxon>
        <taxon>Ixodoidea</taxon>
        <taxon>Ixodidae</taxon>
        <taxon>Rhipicephalinae</taxon>
        <taxon>Rhipicephalus</taxon>
        <taxon>Rhipicephalus</taxon>
    </lineage>
</organism>
<dbReference type="EMBL" id="GFPF01003049">
    <property type="protein sequence ID" value="MAA14195.1"/>
    <property type="molecule type" value="Transcribed_RNA"/>
</dbReference>
<keyword evidence="1" id="KW-0732">Signal</keyword>
<name>A0A224YBC3_9ACAR</name>
<reference evidence="2" key="1">
    <citation type="journal article" date="2017" name="Parasit. Vectors">
        <title>Sialotranscriptomics of Rhipicephalus zambeziensis reveals intricate expression profiles of secretory proteins and suggests tight temporal transcriptional regulation during blood-feeding.</title>
        <authorList>
            <person name="de Castro M.H."/>
            <person name="de Klerk D."/>
            <person name="Pienaar R."/>
            <person name="Rees D.J.G."/>
            <person name="Mans B.J."/>
        </authorList>
    </citation>
    <scope>NUCLEOTIDE SEQUENCE</scope>
    <source>
        <tissue evidence="2">Salivary glands</tissue>
    </source>
</reference>
<feature type="signal peptide" evidence="1">
    <location>
        <begin position="1"/>
        <end position="23"/>
    </location>
</feature>
<protein>
    <recommendedName>
        <fullName evidence="3">Secreted protein</fullName>
    </recommendedName>
</protein>
<proteinExistence type="predicted"/>
<evidence type="ECO:0000256" key="1">
    <source>
        <dbReference type="SAM" id="SignalP"/>
    </source>
</evidence>